<dbReference type="Pfam" id="PF03765">
    <property type="entry name" value="CRAL_TRIO_N"/>
    <property type="match status" value="1"/>
</dbReference>
<feature type="compositionally biased region" description="Polar residues" evidence="1">
    <location>
        <begin position="236"/>
        <end position="246"/>
    </location>
</feature>
<dbReference type="InterPro" id="IPR001251">
    <property type="entry name" value="CRAL-TRIO_dom"/>
</dbReference>
<dbReference type="PROSITE" id="PS50904">
    <property type="entry name" value="PRELI_MSF1"/>
    <property type="match status" value="1"/>
</dbReference>
<feature type="domain" description="PRELI/MSF1" evidence="4">
    <location>
        <begin position="3"/>
        <end position="175"/>
    </location>
</feature>
<dbReference type="OrthoDB" id="30289at2759"/>
<dbReference type="PANTHER" id="PTHR23324:SF66">
    <property type="entry name" value="PROTEIN REAL-TIME"/>
    <property type="match status" value="1"/>
</dbReference>
<proteinExistence type="predicted"/>
<dbReference type="Proteomes" id="UP000094527">
    <property type="component" value="Unassembled WGS sequence"/>
</dbReference>
<dbReference type="PANTHER" id="PTHR23324">
    <property type="entry name" value="SEC14 RELATED PROTEIN"/>
    <property type="match status" value="1"/>
</dbReference>
<evidence type="ECO:0000259" key="2">
    <source>
        <dbReference type="PROSITE" id="PS50191"/>
    </source>
</evidence>
<dbReference type="EMBL" id="LJIJ01000874">
    <property type="protein sequence ID" value="ODM93994.1"/>
    <property type="molecule type" value="Genomic_DNA"/>
</dbReference>
<feature type="region of interest" description="Disordered" evidence="1">
    <location>
        <begin position="728"/>
        <end position="747"/>
    </location>
</feature>
<evidence type="ECO:0000256" key="1">
    <source>
        <dbReference type="SAM" id="MobiDB-lite"/>
    </source>
</evidence>
<comment type="caution">
    <text evidence="5">The sequence shown here is derived from an EMBL/GenBank/DDBJ whole genome shotgun (WGS) entry which is preliminary data.</text>
</comment>
<organism evidence="5 6">
    <name type="scientific">Orchesella cincta</name>
    <name type="common">Springtail</name>
    <name type="synonym">Podura cincta</name>
    <dbReference type="NCBI Taxonomy" id="48709"/>
    <lineage>
        <taxon>Eukaryota</taxon>
        <taxon>Metazoa</taxon>
        <taxon>Ecdysozoa</taxon>
        <taxon>Arthropoda</taxon>
        <taxon>Hexapoda</taxon>
        <taxon>Collembola</taxon>
        <taxon>Entomobryomorpha</taxon>
        <taxon>Entomobryoidea</taxon>
        <taxon>Orchesellidae</taxon>
        <taxon>Orchesellinae</taxon>
        <taxon>Orchesella</taxon>
    </lineage>
</organism>
<dbReference type="SUPFAM" id="SSF101576">
    <property type="entry name" value="Supernatant protein factor (SPF), C-terminal domain"/>
    <property type="match status" value="1"/>
</dbReference>
<evidence type="ECO:0000313" key="5">
    <source>
        <dbReference type="EMBL" id="ODM93994.1"/>
    </source>
</evidence>
<dbReference type="Gene3D" id="2.60.120.680">
    <property type="entry name" value="GOLD domain"/>
    <property type="match status" value="1"/>
</dbReference>
<feature type="region of interest" description="Disordered" evidence="1">
    <location>
        <begin position="178"/>
        <end position="265"/>
    </location>
</feature>
<dbReference type="AlphaFoldDB" id="A0A1D2MME9"/>
<dbReference type="Pfam" id="PF04707">
    <property type="entry name" value="PRELI"/>
    <property type="match status" value="1"/>
</dbReference>
<dbReference type="InterPro" id="IPR036598">
    <property type="entry name" value="GOLD_dom_sf"/>
</dbReference>
<feature type="compositionally biased region" description="Acidic residues" evidence="1">
    <location>
        <begin position="219"/>
        <end position="228"/>
    </location>
</feature>
<dbReference type="SMART" id="SM01100">
    <property type="entry name" value="CRAL_TRIO_N"/>
    <property type="match status" value="1"/>
</dbReference>
<sequence>MVQKYQSPVRVYKYPFELIMAAYERRFPTCPMIPVFVGSDVIKETESEDGSTQVVERRCKLNVEAPYLLKKIAGVDFVYFIQVNSLNRKNRALKIEAYNESFATRVIIHEVCNYFVHPENPSWTCFDQAASLEIKSFYGFENVVEKLAIKQYSANIAKGKEIIEFFLEELKNEGITEVPQWVESNPTPKEEDEEVEAETEEQPPSRKTSLDNSIKAPESESEVVEESSEVAASSSFKSHTSLSRQHSGAGDKASSGSHSSMRRESFAEEENKFRLDADYIQRFLGELSPMEESQLIQLRNWLAHLQKGNLPSDTMILRFLRAREFNIEKAREMLSQSLNWRKKYQVDKILSEYDTVEVMKDFFPGGWHYHDKDGRPLFILRLGMMDVKGLIKSVGEEGLLKMTLQCCEEGLRLIEDATAQSGHPITTWTLLLDLEGLNMRHLWRPGIRALLRIIEIVEANYPETMGRVLIIRAPRVFPVLWTLVRTFIDERTCSKFFFYAGNDYQGPGGLPDYIPDKYLPDFLGGTCTVSFPEGGLVPKSYYMPEEQLEHLALSDESIYKSVSLTKGQVHEVVLLNEDLGSVITWDFDVLRHSICFSVFRTKNPVSTPNGTLQTTPGLTENDHKSVIDKQWKEGHDFFRVETSIVCHDGESVQGSHVTNHTGYYILQWKFHDVAPTSHHLMDSISSYKAKVMYYYEVLKSSDYRGSMSSLQSQRSGLSSVSSKANSVIESASSNSAASVAVSSCPSR</sequence>
<evidence type="ECO:0000259" key="4">
    <source>
        <dbReference type="PROSITE" id="PS50904"/>
    </source>
</evidence>
<dbReference type="Pfam" id="PF00650">
    <property type="entry name" value="CRAL_TRIO"/>
    <property type="match status" value="1"/>
</dbReference>
<dbReference type="PROSITE" id="PS50866">
    <property type="entry name" value="GOLD"/>
    <property type="match status" value="1"/>
</dbReference>
<dbReference type="STRING" id="48709.A0A1D2MME9"/>
<dbReference type="PROSITE" id="PS50191">
    <property type="entry name" value="CRAL_TRIO"/>
    <property type="match status" value="1"/>
</dbReference>
<feature type="domain" description="GOLD" evidence="3">
    <location>
        <begin position="555"/>
        <end position="697"/>
    </location>
</feature>
<name>A0A1D2MME9_ORCCI</name>
<dbReference type="OMA" id="CPLIPTF"/>
<dbReference type="InterPro" id="IPR006797">
    <property type="entry name" value="PRELI/MSF1_dom"/>
</dbReference>
<dbReference type="InterPro" id="IPR036865">
    <property type="entry name" value="CRAL-TRIO_dom_sf"/>
</dbReference>
<keyword evidence="6" id="KW-1185">Reference proteome</keyword>
<reference evidence="5 6" key="1">
    <citation type="journal article" date="2016" name="Genome Biol. Evol.">
        <title>Gene Family Evolution Reflects Adaptation to Soil Environmental Stressors in the Genome of the Collembolan Orchesella cincta.</title>
        <authorList>
            <person name="Faddeeva-Vakhrusheva A."/>
            <person name="Derks M.F."/>
            <person name="Anvar S.Y."/>
            <person name="Agamennone V."/>
            <person name="Suring W."/>
            <person name="Smit S."/>
            <person name="van Straalen N.M."/>
            <person name="Roelofs D."/>
        </authorList>
    </citation>
    <scope>NUCLEOTIDE SEQUENCE [LARGE SCALE GENOMIC DNA]</scope>
    <source>
        <tissue evidence="5">Mixed pool</tissue>
    </source>
</reference>
<dbReference type="CDD" id="cd00170">
    <property type="entry name" value="SEC14"/>
    <property type="match status" value="1"/>
</dbReference>
<dbReference type="SUPFAM" id="SSF52087">
    <property type="entry name" value="CRAL/TRIO domain"/>
    <property type="match status" value="1"/>
</dbReference>
<dbReference type="InterPro" id="IPR051064">
    <property type="entry name" value="SEC14/CRAL-TRIO_domain"/>
</dbReference>
<dbReference type="InterPro" id="IPR009038">
    <property type="entry name" value="GOLD_dom"/>
</dbReference>
<evidence type="ECO:0000313" key="6">
    <source>
        <dbReference type="Proteomes" id="UP000094527"/>
    </source>
</evidence>
<dbReference type="InterPro" id="IPR011074">
    <property type="entry name" value="CRAL/TRIO_N_dom"/>
</dbReference>
<dbReference type="SUPFAM" id="SSF46938">
    <property type="entry name" value="CRAL/TRIO N-terminal domain"/>
    <property type="match status" value="1"/>
</dbReference>
<feature type="domain" description="CRAL-TRIO" evidence="2">
    <location>
        <begin position="355"/>
        <end position="531"/>
    </location>
</feature>
<dbReference type="SMART" id="SM00516">
    <property type="entry name" value="SEC14"/>
    <property type="match status" value="1"/>
</dbReference>
<protein>
    <submittedName>
        <fullName evidence="5">SEC14-like protein 1</fullName>
    </submittedName>
</protein>
<accession>A0A1D2MME9</accession>
<feature type="compositionally biased region" description="Acidic residues" evidence="1">
    <location>
        <begin position="190"/>
        <end position="201"/>
    </location>
</feature>
<dbReference type="Gene3D" id="3.40.525.10">
    <property type="entry name" value="CRAL-TRIO lipid binding domain"/>
    <property type="match status" value="1"/>
</dbReference>
<dbReference type="InterPro" id="IPR036273">
    <property type="entry name" value="CRAL/TRIO_N_dom_sf"/>
</dbReference>
<dbReference type="GO" id="GO:0005737">
    <property type="term" value="C:cytoplasm"/>
    <property type="evidence" value="ECO:0007669"/>
    <property type="project" value="TreeGrafter"/>
</dbReference>
<evidence type="ECO:0000259" key="3">
    <source>
        <dbReference type="PROSITE" id="PS50866"/>
    </source>
</evidence>
<gene>
    <name evidence="5" type="ORF">Ocin01_12689</name>
</gene>